<feature type="compositionally biased region" description="Polar residues" evidence="1">
    <location>
        <begin position="297"/>
        <end position="309"/>
    </location>
</feature>
<name>A0A4S2KQ64_9HYME</name>
<accession>A0A4S2KQ64</accession>
<evidence type="ECO:0000256" key="1">
    <source>
        <dbReference type="SAM" id="MobiDB-lite"/>
    </source>
</evidence>
<dbReference type="Proteomes" id="UP000310200">
    <property type="component" value="Unassembled WGS sequence"/>
</dbReference>
<feature type="region of interest" description="Disordered" evidence="1">
    <location>
        <begin position="41"/>
        <end position="68"/>
    </location>
</feature>
<evidence type="ECO:0000313" key="2">
    <source>
        <dbReference type="EMBL" id="TGZ51992.1"/>
    </source>
</evidence>
<proteinExistence type="predicted"/>
<sequence>MRPLTFENLRRLVSRKKDRNEPSFKRSESFKRISIRKSYLDRGKRRNRLQKNLEPVVNSPPQPTTNDKIVSQQIKEQELKKDQEHSLNRDSITYDEWLQGVSSSSREKLHEDHLESLQHPKTKATKLAKHTDTDSVAEDLKILELDASPILTPKSKSFGIVAELSRDETTNSHDTLWTQESSAEGSLSVSISLVHHSLDSALKEKKPQPTVARTVSAPEKPVSKETSSSSSFGFSLRIARFADFRPGVTRNGLFRRKTPKPSPSVSTEGYFKRTSASRHSNSRRRSGKRTSQRASKKSQQPPARTSSPPFSAVAGDITQKGYEKKRTRLLQQYASKQIGECFAFLEIH</sequence>
<evidence type="ECO:0000313" key="3">
    <source>
        <dbReference type="Proteomes" id="UP000310200"/>
    </source>
</evidence>
<feature type="compositionally biased region" description="Basic residues" evidence="1">
    <location>
        <begin position="280"/>
        <end position="296"/>
    </location>
</feature>
<comment type="caution">
    <text evidence="2">The sequence shown here is derived from an EMBL/GenBank/DDBJ whole genome shotgun (WGS) entry which is preliminary data.</text>
</comment>
<reference evidence="2 3" key="1">
    <citation type="journal article" date="2019" name="Philos. Trans. R. Soc. Lond., B, Biol. Sci.">
        <title>Ant behaviour and brain gene expression of defending hosts depend on the ecological success of the intruding social parasite.</title>
        <authorList>
            <person name="Kaur R."/>
            <person name="Stoldt M."/>
            <person name="Jongepier E."/>
            <person name="Feldmeyer B."/>
            <person name="Menzel F."/>
            <person name="Bornberg-Bauer E."/>
            <person name="Foitzik S."/>
        </authorList>
    </citation>
    <scope>NUCLEOTIDE SEQUENCE [LARGE SCALE GENOMIC DNA]</scope>
    <source>
        <tissue evidence="2">Whole body</tissue>
    </source>
</reference>
<feature type="region of interest" description="Disordered" evidence="1">
    <location>
        <begin position="251"/>
        <end position="318"/>
    </location>
</feature>
<organism evidence="2 3">
    <name type="scientific">Temnothorax longispinosus</name>
    <dbReference type="NCBI Taxonomy" id="300112"/>
    <lineage>
        <taxon>Eukaryota</taxon>
        <taxon>Metazoa</taxon>
        <taxon>Ecdysozoa</taxon>
        <taxon>Arthropoda</taxon>
        <taxon>Hexapoda</taxon>
        <taxon>Insecta</taxon>
        <taxon>Pterygota</taxon>
        <taxon>Neoptera</taxon>
        <taxon>Endopterygota</taxon>
        <taxon>Hymenoptera</taxon>
        <taxon>Apocrita</taxon>
        <taxon>Aculeata</taxon>
        <taxon>Formicoidea</taxon>
        <taxon>Formicidae</taxon>
        <taxon>Myrmicinae</taxon>
        <taxon>Temnothorax</taxon>
    </lineage>
</organism>
<dbReference type="STRING" id="300112.A0A4S2KQ64"/>
<dbReference type="EMBL" id="QBLH01001403">
    <property type="protein sequence ID" value="TGZ51992.1"/>
    <property type="molecule type" value="Genomic_DNA"/>
</dbReference>
<protein>
    <submittedName>
        <fullName evidence="2">Uncharacterized protein</fullName>
    </submittedName>
</protein>
<gene>
    <name evidence="2" type="ORF">DBV15_11176</name>
</gene>
<dbReference type="AlphaFoldDB" id="A0A4S2KQ64"/>
<keyword evidence="3" id="KW-1185">Reference proteome</keyword>
<feature type="region of interest" description="Disordered" evidence="1">
    <location>
        <begin position="200"/>
        <end position="229"/>
    </location>
</feature>